<evidence type="ECO:0000313" key="4">
    <source>
        <dbReference type="Proteomes" id="UP000241818"/>
    </source>
</evidence>
<dbReference type="EMBL" id="KZ679015">
    <property type="protein sequence ID" value="PSS12396.1"/>
    <property type="molecule type" value="Genomic_DNA"/>
</dbReference>
<dbReference type="AlphaFoldDB" id="A0A2T3AUQ6"/>
<sequence>MSAQAASKIASQASKAAFKADGHLLNKGAKRDPELYILMGIMSGAFGLAGYYLGSKPTSATSETKVNVAAGGMPWQGEGSKANAGEDFSKYKYHPQGDSKNPPREAPSALHSVIIPNVNLPKELHEKYNKWGKEGY</sequence>
<accession>A0A2T3AUQ6</accession>
<dbReference type="PANTHER" id="PTHR40466">
    <property type="entry name" value="EXPRESSED PROTEIN"/>
    <property type="match status" value="1"/>
</dbReference>
<evidence type="ECO:0000256" key="2">
    <source>
        <dbReference type="SAM" id="Phobius"/>
    </source>
</evidence>
<keyword evidence="2" id="KW-0812">Transmembrane</keyword>
<name>A0A2T3AUQ6_AMORE</name>
<dbReference type="InterPro" id="IPR039965">
    <property type="entry name" value="C3H7.08c"/>
</dbReference>
<proteinExistence type="predicted"/>
<evidence type="ECO:0000313" key="3">
    <source>
        <dbReference type="EMBL" id="PSS12396.1"/>
    </source>
</evidence>
<dbReference type="OrthoDB" id="3141857at2759"/>
<feature type="region of interest" description="Disordered" evidence="1">
    <location>
        <begin position="74"/>
        <end position="109"/>
    </location>
</feature>
<feature type="transmembrane region" description="Helical" evidence="2">
    <location>
        <begin position="35"/>
        <end position="54"/>
    </location>
</feature>
<dbReference type="GeneID" id="36575771"/>
<dbReference type="InParanoid" id="A0A2T3AUQ6"/>
<dbReference type="Proteomes" id="UP000241818">
    <property type="component" value="Unassembled WGS sequence"/>
</dbReference>
<gene>
    <name evidence="3" type="ORF">M430DRAFT_44328</name>
</gene>
<keyword evidence="2" id="KW-1133">Transmembrane helix</keyword>
<protein>
    <submittedName>
        <fullName evidence="3">Uncharacterized protein</fullName>
    </submittedName>
</protein>
<dbReference type="PANTHER" id="PTHR40466:SF1">
    <property type="entry name" value="FUNGAL PROTEIN"/>
    <property type="match status" value="1"/>
</dbReference>
<feature type="compositionally biased region" description="Basic and acidic residues" evidence="1">
    <location>
        <begin position="87"/>
        <end position="103"/>
    </location>
</feature>
<dbReference type="RefSeq" id="XP_024718394.1">
    <property type="nucleotide sequence ID" value="XM_024867690.1"/>
</dbReference>
<organism evidence="3 4">
    <name type="scientific">Amorphotheca resinae ATCC 22711</name>
    <dbReference type="NCBI Taxonomy" id="857342"/>
    <lineage>
        <taxon>Eukaryota</taxon>
        <taxon>Fungi</taxon>
        <taxon>Dikarya</taxon>
        <taxon>Ascomycota</taxon>
        <taxon>Pezizomycotina</taxon>
        <taxon>Leotiomycetes</taxon>
        <taxon>Helotiales</taxon>
        <taxon>Amorphothecaceae</taxon>
        <taxon>Amorphotheca</taxon>
    </lineage>
</organism>
<keyword evidence="2" id="KW-0472">Membrane</keyword>
<reference evidence="3 4" key="1">
    <citation type="journal article" date="2018" name="New Phytol.">
        <title>Comparative genomics and transcriptomics depict ericoid mycorrhizal fungi as versatile saprotrophs and plant mutualists.</title>
        <authorList>
            <person name="Martino E."/>
            <person name="Morin E."/>
            <person name="Grelet G.A."/>
            <person name="Kuo A."/>
            <person name="Kohler A."/>
            <person name="Daghino S."/>
            <person name="Barry K.W."/>
            <person name="Cichocki N."/>
            <person name="Clum A."/>
            <person name="Dockter R.B."/>
            <person name="Hainaut M."/>
            <person name="Kuo R.C."/>
            <person name="LaButti K."/>
            <person name="Lindahl B.D."/>
            <person name="Lindquist E.A."/>
            <person name="Lipzen A."/>
            <person name="Khouja H.R."/>
            <person name="Magnuson J."/>
            <person name="Murat C."/>
            <person name="Ohm R.A."/>
            <person name="Singer S.W."/>
            <person name="Spatafora J.W."/>
            <person name="Wang M."/>
            <person name="Veneault-Fourrey C."/>
            <person name="Henrissat B."/>
            <person name="Grigoriev I.V."/>
            <person name="Martin F.M."/>
            <person name="Perotto S."/>
        </authorList>
    </citation>
    <scope>NUCLEOTIDE SEQUENCE [LARGE SCALE GENOMIC DNA]</scope>
    <source>
        <strain evidence="3 4">ATCC 22711</strain>
    </source>
</reference>
<keyword evidence="4" id="KW-1185">Reference proteome</keyword>
<evidence type="ECO:0000256" key="1">
    <source>
        <dbReference type="SAM" id="MobiDB-lite"/>
    </source>
</evidence>